<dbReference type="RefSeq" id="WP_115949735.1">
    <property type="nucleotide sequence ID" value="NZ_QNVS01000015.1"/>
</dbReference>
<proteinExistence type="predicted"/>
<dbReference type="AlphaFoldDB" id="A0A3D9BNY2"/>
<dbReference type="Pfam" id="PF20009">
    <property type="entry name" value="GEVED"/>
    <property type="match status" value="1"/>
</dbReference>
<evidence type="ECO:0000256" key="2">
    <source>
        <dbReference type="SAM" id="SignalP"/>
    </source>
</evidence>
<evidence type="ECO:0000313" key="5">
    <source>
        <dbReference type="Proteomes" id="UP000256512"/>
    </source>
</evidence>
<dbReference type="InterPro" id="IPR013783">
    <property type="entry name" value="Ig-like_fold"/>
</dbReference>
<feature type="chain" id="PRO_5017618886" description="Fibronectin type-III domain-containing protein" evidence="2">
    <location>
        <begin position="24"/>
        <end position="826"/>
    </location>
</feature>
<feature type="signal peptide" evidence="2">
    <location>
        <begin position="1"/>
        <end position="23"/>
    </location>
</feature>
<feature type="domain" description="Fibronectin type-III" evidence="3">
    <location>
        <begin position="241"/>
        <end position="334"/>
    </location>
</feature>
<dbReference type="Proteomes" id="UP000256512">
    <property type="component" value="Unassembled WGS sequence"/>
</dbReference>
<keyword evidence="1 2" id="KW-0732">Signal</keyword>
<accession>A0A3D9BNY2</accession>
<dbReference type="Gene3D" id="2.60.120.200">
    <property type="match status" value="1"/>
</dbReference>
<evidence type="ECO:0000256" key="1">
    <source>
        <dbReference type="ARBA" id="ARBA00022729"/>
    </source>
</evidence>
<dbReference type="PROSITE" id="PS50853">
    <property type="entry name" value="FN3"/>
    <property type="match status" value="2"/>
</dbReference>
<evidence type="ECO:0000259" key="3">
    <source>
        <dbReference type="PROSITE" id="PS50853"/>
    </source>
</evidence>
<dbReference type="Pfam" id="PF00041">
    <property type="entry name" value="fn3"/>
    <property type="match status" value="2"/>
</dbReference>
<feature type="domain" description="Fibronectin type-III" evidence="3">
    <location>
        <begin position="497"/>
        <end position="597"/>
    </location>
</feature>
<dbReference type="CDD" id="cd00063">
    <property type="entry name" value="FN3"/>
    <property type="match status" value="2"/>
</dbReference>
<name>A0A3D9BNY2_9FLAO</name>
<dbReference type="InterPro" id="IPR045474">
    <property type="entry name" value="GEVED"/>
</dbReference>
<dbReference type="Gene3D" id="2.60.40.10">
    <property type="entry name" value="Immunoglobulins"/>
    <property type="match status" value="2"/>
</dbReference>
<evidence type="ECO:0000313" key="4">
    <source>
        <dbReference type="EMBL" id="REC55225.1"/>
    </source>
</evidence>
<comment type="caution">
    <text evidence="4">The sequence shown here is derived from an EMBL/GenBank/DDBJ whole genome shotgun (WGS) entry which is preliminary data.</text>
</comment>
<gene>
    <name evidence="4" type="ORF">DRF62_07290</name>
</gene>
<dbReference type="Pfam" id="PF18962">
    <property type="entry name" value="Por_Secre_tail"/>
    <property type="match status" value="1"/>
</dbReference>
<dbReference type="NCBIfam" id="TIGR04183">
    <property type="entry name" value="Por_Secre_tail"/>
    <property type="match status" value="1"/>
</dbReference>
<sequence>MKGKRLFGLVNLCALFYAPMAFAQYYHPVAVSGFTQDVIANGIGNATASTTASVDAVDYGYVSKDFKATATSPELTYGLPVSGQFMSVVGTTPGLTYQLASYNSSNALKLNAVSDAGTLTFNTPTAAFNLYFLATGGSGSGVVTAVVNFTDGTNQTFTSLSVGDWYDQSNFAIQGIGRIKITTNALEDGGGTNPRIYQIPLAISTANQSKTVQSIAFTKNSGSGFINIFGVSANRFTTCLAPTAVTASAVTVNSATLSWTAPATVPTNYDIYYTSSTVAPNSSTAPTVSGVTGTTTNITSGITSTTKYHVWIRSNCGGSVGEWAYGTTFTTPCSTFTVPYSENFDSTSLGSTTNTNAPMCWSYLESSGFAGYGYVTNSNSNSPTNSYYLSNISASTGNQMLVSPQTVALSDGTKRVKFYAKGGANYTLQVGTLTNPSDPSTFVSFNTTTITANHAQYTVNIPSGGGSYLAFRHNLGGTYRSIYLDDITVEAIPSCVEPVSLAVTGQTMTSVSLSWTDTLTVPVNNYDIYYSITNVAPTTSTVLNATNSVNSSTTTVTVPGLASETIYYFWVRSRCSTTNQSIWVGSVNAFTGYCLPSSSNQSSWISAFSSTGAMTNMAYSSATAVAGTNGYQNLSATTNTISNTAGSTTSISVTAGGPTCGMAVWVDWNNDLVFSSTERMYATTSYTTTTPSAASITIPAGTPLGNYRMRVMCDYNTSAPSNACGSVTRGEFLDFKLQVTEVLGTSDLTSKTKEISVYPNPFTDVVYISETKDLKTVKVFDLTGRAVKTIENPTKEISLGSLNSGLYLITMYFKDGSQNTVKAIKK</sequence>
<reference evidence="4 5" key="1">
    <citation type="journal article" date="2006" name="Int. J. Syst. Evol. Microbiol.">
        <title>Chryseobacterium piscium sp. nov., isolated from fish of the South Atlantic Ocean off South Africa.</title>
        <authorList>
            <person name="de Beer H."/>
            <person name="Hugo C.J."/>
            <person name="Jooste P.J."/>
            <person name="Vancanneyt M."/>
            <person name="Coenye T."/>
            <person name="Vandamme P."/>
        </authorList>
    </citation>
    <scope>NUCLEOTIDE SEQUENCE [LARGE SCALE GENOMIC DNA]</scope>
    <source>
        <strain evidence="4 5">CCUG 51923</strain>
    </source>
</reference>
<dbReference type="SUPFAM" id="SSF49265">
    <property type="entry name" value="Fibronectin type III"/>
    <property type="match status" value="2"/>
</dbReference>
<dbReference type="InterPro" id="IPR008979">
    <property type="entry name" value="Galactose-bd-like_sf"/>
</dbReference>
<dbReference type="SMART" id="SM00060">
    <property type="entry name" value="FN3"/>
    <property type="match status" value="2"/>
</dbReference>
<dbReference type="InterPro" id="IPR036116">
    <property type="entry name" value="FN3_sf"/>
</dbReference>
<dbReference type="EMBL" id="QNVS01000015">
    <property type="protein sequence ID" value="REC55225.1"/>
    <property type="molecule type" value="Genomic_DNA"/>
</dbReference>
<protein>
    <recommendedName>
        <fullName evidence="3">Fibronectin type-III domain-containing protein</fullName>
    </recommendedName>
</protein>
<dbReference type="InterPro" id="IPR026444">
    <property type="entry name" value="Secre_tail"/>
</dbReference>
<dbReference type="SUPFAM" id="SSF49785">
    <property type="entry name" value="Galactose-binding domain-like"/>
    <property type="match status" value="1"/>
</dbReference>
<keyword evidence="5" id="KW-1185">Reference proteome</keyword>
<organism evidence="4 5">
    <name type="scientific">Chryseobacterium piscium</name>
    <dbReference type="NCBI Taxonomy" id="333702"/>
    <lineage>
        <taxon>Bacteria</taxon>
        <taxon>Pseudomonadati</taxon>
        <taxon>Bacteroidota</taxon>
        <taxon>Flavobacteriia</taxon>
        <taxon>Flavobacteriales</taxon>
        <taxon>Weeksellaceae</taxon>
        <taxon>Chryseobacterium group</taxon>
        <taxon>Chryseobacterium</taxon>
    </lineage>
</organism>
<dbReference type="InterPro" id="IPR003961">
    <property type="entry name" value="FN3_dom"/>
</dbReference>